<dbReference type="PANTHER" id="PTHR16166">
    <property type="entry name" value="VACUOLAR PROTEIN SORTING-ASSOCIATED PROTEIN VPS13"/>
    <property type="match status" value="1"/>
</dbReference>
<proteinExistence type="inferred from homology"/>
<dbReference type="InterPro" id="IPR026854">
    <property type="entry name" value="VPS13_N"/>
</dbReference>
<reference evidence="4" key="2">
    <citation type="submission" date="2025-09" db="UniProtKB">
        <authorList>
            <consortium name="Ensembl"/>
        </authorList>
    </citation>
    <scope>IDENTIFICATION</scope>
</reference>
<name>A0A8C4WVY6_EPTBU</name>
<reference evidence="4" key="1">
    <citation type="submission" date="2025-08" db="UniProtKB">
        <authorList>
            <consortium name="Ensembl"/>
        </authorList>
    </citation>
    <scope>IDENTIFICATION</scope>
</reference>
<evidence type="ECO:0000313" key="5">
    <source>
        <dbReference type="Proteomes" id="UP000694388"/>
    </source>
</evidence>
<accession>A0A8C4WVY6</accession>
<dbReference type="OMA" id="STAHAEN"/>
<dbReference type="Proteomes" id="UP000694388">
    <property type="component" value="Unplaced"/>
</dbReference>
<evidence type="ECO:0000313" key="4">
    <source>
        <dbReference type="Ensembl" id="ENSEBUP00000014717.1"/>
    </source>
</evidence>
<dbReference type="GO" id="GO:0045053">
    <property type="term" value="P:protein retention in Golgi apparatus"/>
    <property type="evidence" value="ECO:0007669"/>
    <property type="project" value="TreeGrafter"/>
</dbReference>
<evidence type="ECO:0000256" key="2">
    <source>
        <dbReference type="ARBA" id="ARBA00022448"/>
    </source>
</evidence>
<keyword evidence="5" id="KW-1185">Reference proteome</keyword>
<dbReference type="Ensembl" id="ENSEBUT00000015293.1">
    <property type="protein sequence ID" value="ENSEBUP00000014717.1"/>
    <property type="gene ID" value="ENSEBUG00000009273.1"/>
</dbReference>
<sequence>MVLESLVVDLLNRFLGDYVVNLDRSQLRLGIWGGKAFNKYQHVHKHDSVEPVYPHQSRLTLKIPWKNLYNDSVMASLEDLHLLIVPTTSVKYDAQKEKQQAWDAKQRELQRIDQALQKTIAPGKKAAASQDSFAEKLATQVVKNLQINISGIHLRYEDDVTMAPSCLADSACLPVSVRGGRASLSAGGVRGSTIHVTSTSTYGV</sequence>
<dbReference type="InterPro" id="IPR026847">
    <property type="entry name" value="VPS13"/>
</dbReference>
<evidence type="ECO:0000259" key="3">
    <source>
        <dbReference type="Pfam" id="PF12624"/>
    </source>
</evidence>
<keyword evidence="2" id="KW-0813">Transport</keyword>
<dbReference type="Pfam" id="PF12624">
    <property type="entry name" value="VPS13_N"/>
    <property type="match status" value="1"/>
</dbReference>
<dbReference type="GO" id="GO:0006623">
    <property type="term" value="P:protein targeting to vacuole"/>
    <property type="evidence" value="ECO:0007669"/>
    <property type="project" value="TreeGrafter"/>
</dbReference>
<comment type="similarity">
    <text evidence="1">Belongs to the VPS13 family.</text>
</comment>
<feature type="domain" description="Chorein N-terminal" evidence="3">
    <location>
        <begin position="58"/>
        <end position="162"/>
    </location>
</feature>
<protein>
    <recommendedName>
        <fullName evidence="3">Chorein N-terminal domain-containing protein</fullName>
    </recommendedName>
</protein>
<evidence type="ECO:0000256" key="1">
    <source>
        <dbReference type="ARBA" id="ARBA00006545"/>
    </source>
</evidence>
<dbReference type="GeneTree" id="ENSGT00950000183083"/>
<dbReference type="PANTHER" id="PTHR16166:SF93">
    <property type="entry name" value="INTERMEMBRANE LIPID TRANSFER PROTEIN VPS13"/>
    <property type="match status" value="1"/>
</dbReference>
<dbReference type="AlphaFoldDB" id="A0A8C4WVY6"/>
<organism evidence="4 5">
    <name type="scientific">Eptatretus burgeri</name>
    <name type="common">Inshore hagfish</name>
    <dbReference type="NCBI Taxonomy" id="7764"/>
    <lineage>
        <taxon>Eukaryota</taxon>
        <taxon>Metazoa</taxon>
        <taxon>Chordata</taxon>
        <taxon>Craniata</taxon>
        <taxon>Vertebrata</taxon>
        <taxon>Cyclostomata</taxon>
        <taxon>Myxini</taxon>
        <taxon>Myxiniformes</taxon>
        <taxon>Myxinidae</taxon>
        <taxon>Eptatretinae</taxon>
        <taxon>Eptatretus</taxon>
    </lineage>
</organism>